<keyword evidence="2" id="KW-1185">Reference proteome</keyword>
<dbReference type="EMBL" id="JAHLQT010031306">
    <property type="protein sequence ID" value="KAG7160441.1"/>
    <property type="molecule type" value="Genomic_DNA"/>
</dbReference>
<dbReference type="AlphaFoldDB" id="A0A8J5JML4"/>
<evidence type="ECO:0000313" key="1">
    <source>
        <dbReference type="EMBL" id="KAG7160441.1"/>
    </source>
</evidence>
<dbReference type="Proteomes" id="UP000747542">
    <property type="component" value="Unassembled WGS sequence"/>
</dbReference>
<comment type="caution">
    <text evidence="1">The sequence shown here is derived from an EMBL/GenBank/DDBJ whole genome shotgun (WGS) entry which is preliminary data.</text>
</comment>
<accession>A0A8J5JML4</accession>
<evidence type="ECO:0000313" key="2">
    <source>
        <dbReference type="Proteomes" id="UP000747542"/>
    </source>
</evidence>
<organism evidence="1 2">
    <name type="scientific">Homarus americanus</name>
    <name type="common">American lobster</name>
    <dbReference type="NCBI Taxonomy" id="6706"/>
    <lineage>
        <taxon>Eukaryota</taxon>
        <taxon>Metazoa</taxon>
        <taxon>Ecdysozoa</taxon>
        <taxon>Arthropoda</taxon>
        <taxon>Crustacea</taxon>
        <taxon>Multicrustacea</taxon>
        <taxon>Malacostraca</taxon>
        <taxon>Eumalacostraca</taxon>
        <taxon>Eucarida</taxon>
        <taxon>Decapoda</taxon>
        <taxon>Pleocyemata</taxon>
        <taxon>Astacidea</taxon>
        <taxon>Nephropoidea</taxon>
        <taxon>Nephropidae</taxon>
        <taxon>Homarus</taxon>
    </lineage>
</organism>
<protein>
    <submittedName>
        <fullName evidence="1">Uncharacterized protein</fullName>
    </submittedName>
</protein>
<gene>
    <name evidence="1" type="ORF">Hamer_G001691</name>
</gene>
<sequence>MAGSLGPEKCKALPFLRTFSGCDTVSYFAGRGKRSVWEVWKAFYEATSTFCALASTPSSVEDNVGVLDRFVVLLYDRACGAVGVNEARNQLFS</sequence>
<name>A0A8J5JML4_HOMAM</name>
<proteinExistence type="predicted"/>
<reference evidence="1" key="1">
    <citation type="journal article" date="2021" name="Sci. Adv.">
        <title>The American lobster genome reveals insights on longevity, neural, and immune adaptations.</title>
        <authorList>
            <person name="Polinski J.M."/>
            <person name="Zimin A.V."/>
            <person name="Clark K.F."/>
            <person name="Kohn A.B."/>
            <person name="Sadowski N."/>
            <person name="Timp W."/>
            <person name="Ptitsyn A."/>
            <person name="Khanna P."/>
            <person name="Romanova D.Y."/>
            <person name="Williams P."/>
            <person name="Greenwood S.J."/>
            <person name="Moroz L.L."/>
            <person name="Walt D.R."/>
            <person name="Bodnar A.G."/>
        </authorList>
    </citation>
    <scope>NUCLEOTIDE SEQUENCE</scope>
    <source>
        <strain evidence="1">GMGI-L3</strain>
    </source>
</reference>